<dbReference type="EMBL" id="JBJUIK010000013">
    <property type="protein sequence ID" value="KAL3507888.1"/>
    <property type="molecule type" value="Genomic_DNA"/>
</dbReference>
<dbReference type="PANTHER" id="PTHR31973:SF187">
    <property type="entry name" value="MUTATOR TRANSPOSASE MUDRA PROTEIN"/>
    <property type="match status" value="1"/>
</dbReference>
<evidence type="ECO:0000256" key="2">
    <source>
        <dbReference type="ARBA" id="ARBA00022771"/>
    </source>
</evidence>
<evidence type="ECO:0000256" key="4">
    <source>
        <dbReference type="PROSITE-ProRule" id="PRU00325"/>
    </source>
</evidence>
<dbReference type="SMART" id="SM00575">
    <property type="entry name" value="ZnF_PMZ"/>
    <property type="match status" value="1"/>
</dbReference>
<feature type="domain" description="SWIM-type" evidence="6">
    <location>
        <begin position="691"/>
        <end position="723"/>
    </location>
</feature>
<feature type="region of interest" description="Disordered" evidence="5">
    <location>
        <begin position="760"/>
        <end position="947"/>
    </location>
</feature>
<sequence>MWTLEVHYNGHFDLNAEMVYVDGNVVYFPQIDPDFMSIIELREILEQLLLPIDMPIYYKVPDGEYRRVTNIDIVMEMFGMYRDTEYLILYVDNVNFGDLQFPNFWGDEEAAGVGHMGNVGNVIGDHPVMADVGGVIGDYPVMADVGGNVGGYEDSVAHSGDKIGELARAPLSVGGVNTSKLIDVLVRGDEGNWDLSDDSDDTYVEETNSSTDADSDLGFFLDGDSLSDTCDPIEDVENVERSNLNNELGEYAEYAEMIRDDYMSYINKKKYGKFAELEHVTDQEVLEEAIMSSDDESGNDFPEFNEDTDMDNPNIIVGLVFPTGDVYRKAVRMYSIKKGFELKFKKNDPGKISAYCSRECGSANANWLSNQFLHELHDDPNWGLKGFMKAVKRKFSIYITKPQAYRAKKMALQTIQGQHKDQYLRLRDYCATIMSRNPACRPVIGLDACHLRGAFGGHLLHVVARDANNQMYPVAMAVVEAECKDSWSWFLDVLTGEIGAPEDKGWVFISDRQKGLVETFETKFPNVEHRFYVRHLYANFKLRFNDKALRDILWAAARAYTVDAFHRKMSLLHTADRDAHKWLSEIPPNLWARCFFSTRTKCDLLSNNISECFNKYINNARDEPIYTMFEEIRRMIMCRYQEKREWVAKVNADICPKIHDIVEQNKSKSIEYDAHKAAEGLWEIATLSGNHVVSFSSSSCTCREWDMTGIPCVHACSAIMHDRKKEVSEFVNPYYSKKYYKQAYAEVIIPIPDPNLWINSNGHPTDPPILRKRPGRPKKLRKKSVDEVLEQKESTQRVTRKGHTYTCSNCLQQGHNSKGCKNPEHPNKKKKNPVQDQGNRGTETTEPSQTSLAGQGAGIGEATHTSLAGQETQHSGVRSSSDAGRNTVDRGNRGTTKVSRRRGRGRWASQGAETGERRFSFETGRGTVGRKNRSSHRWGKIYGGRDRSRGDGPLCGIGLWNGIGISTMSRFIHHSQVPTNTSGQQNVQPTFLWTNSSQSGSTISANQDASTSAATLVQIERHQTRFGGVLFSNQTSSVGVQIQRDNEGPRIDDDCMFSFQIDLVMLSKFHLHLLDRRPPLSGQHQLRPSSATFGNDWDYILGYKTVLETLTSSNVTNLNGGASLIKYHEVIEDETCKKMLGRAANLQRRVLSPF</sequence>
<feature type="compositionally biased region" description="Polar residues" evidence="5">
    <location>
        <begin position="805"/>
        <end position="816"/>
    </location>
</feature>
<feature type="compositionally biased region" description="Basic residues" evidence="5">
    <location>
        <begin position="770"/>
        <end position="782"/>
    </location>
</feature>
<dbReference type="PANTHER" id="PTHR31973">
    <property type="entry name" value="POLYPROTEIN, PUTATIVE-RELATED"/>
    <property type="match status" value="1"/>
</dbReference>
<keyword evidence="2 4" id="KW-0863">Zinc-finger</keyword>
<name>A0ABD2YQR5_9GENT</name>
<dbReference type="InterPro" id="IPR007527">
    <property type="entry name" value="Znf_SWIM"/>
</dbReference>
<dbReference type="InterPro" id="IPR058594">
    <property type="entry name" value="PB1-like_dom_pln"/>
</dbReference>
<evidence type="ECO:0000256" key="3">
    <source>
        <dbReference type="ARBA" id="ARBA00022833"/>
    </source>
</evidence>
<dbReference type="InterPro" id="IPR004332">
    <property type="entry name" value="Transposase_MuDR"/>
</dbReference>
<keyword evidence="8" id="KW-1185">Reference proteome</keyword>
<reference evidence="7 8" key="1">
    <citation type="submission" date="2024-11" db="EMBL/GenBank/DDBJ databases">
        <title>A near-complete genome assembly of Cinchona calisaya.</title>
        <authorList>
            <person name="Lian D.C."/>
            <person name="Zhao X.W."/>
            <person name="Wei L."/>
        </authorList>
    </citation>
    <scope>NUCLEOTIDE SEQUENCE [LARGE SCALE GENOMIC DNA]</scope>
    <source>
        <tissue evidence="7">Nenye</tissue>
    </source>
</reference>
<evidence type="ECO:0000256" key="1">
    <source>
        <dbReference type="ARBA" id="ARBA00022723"/>
    </source>
</evidence>
<keyword evidence="3" id="KW-0862">Zinc</keyword>
<dbReference type="Pfam" id="PF26130">
    <property type="entry name" value="PB1-like"/>
    <property type="match status" value="1"/>
</dbReference>
<evidence type="ECO:0000313" key="7">
    <source>
        <dbReference type="EMBL" id="KAL3507888.1"/>
    </source>
</evidence>
<dbReference type="PROSITE" id="PS50966">
    <property type="entry name" value="ZF_SWIM"/>
    <property type="match status" value="1"/>
</dbReference>
<dbReference type="InterPro" id="IPR006564">
    <property type="entry name" value="Znf_PMZ"/>
</dbReference>
<feature type="compositionally biased region" description="Basic residues" evidence="5">
    <location>
        <begin position="928"/>
        <end position="939"/>
    </location>
</feature>
<dbReference type="GO" id="GO:0008270">
    <property type="term" value="F:zinc ion binding"/>
    <property type="evidence" value="ECO:0007669"/>
    <property type="project" value="UniProtKB-KW"/>
</dbReference>
<protein>
    <recommendedName>
        <fullName evidence="6">SWIM-type domain-containing protein</fullName>
    </recommendedName>
</protein>
<comment type="caution">
    <text evidence="7">The sequence shown here is derived from an EMBL/GenBank/DDBJ whole genome shotgun (WGS) entry which is preliminary data.</text>
</comment>
<proteinExistence type="predicted"/>
<dbReference type="InterPro" id="IPR018289">
    <property type="entry name" value="MULE_transposase_dom"/>
</dbReference>
<feature type="compositionally biased region" description="Polar residues" evidence="5">
    <location>
        <begin position="834"/>
        <end position="853"/>
    </location>
</feature>
<keyword evidence="1" id="KW-0479">Metal-binding</keyword>
<evidence type="ECO:0000256" key="5">
    <source>
        <dbReference type="SAM" id="MobiDB-lite"/>
    </source>
</evidence>
<dbReference type="Pfam" id="PF03108">
    <property type="entry name" value="DBD_Tnp_Mut"/>
    <property type="match status" value="1"/>
</dbReference>
<accession>A0ABD2YQR5</accession>
<feature type="compositionally biased region" description="Polar residues" evidence="5">
    <location>
        <begin position="863"/>
        <end position="884"/>
    </location>
</feature>
<evidence type="ECO:0000259" key="6">
    <source>
        <dbReference type="PROSITE" id="PS50966"/>
    </source>
</evidence>
<feature type="compositionally biased region" description="Basic and acidic residues" evidence="5">
    <location>
        <begin position="783"/>
        <end position="795"/>
    </location>
</feature>
<dbReference type="Pfam" id="PF10551">
    <property type="entry name" value="MULE"/>
    <property type="match status" value="1"/>
</dbReference>
<evidence type="ECO:0000313" key="8">
    <source>
        <dbReference type="Proteomes" id="UP001630127"/>
    </source>
</evidence>
<dbReference type="AlphaFoldDB" id="A0ABD2YQR5"/>
<gene>
    <name evidence="7" type="ORF">ACH5RR_033270</name>
</gene>
<organism evidence="7 8">
    <name type="scientific">Cinchona calisaya</name>
    <dbReference type="NCBI Taxonomy" id="153742"/>
    <lineage>
        <taxon>Eukaryota</taxon>
        <taxon>Viridiplantae</taxon>
        <taxon>Streptophyta</taxon>
        <taxon>Embryophyta</taxon>
        <taxon>Tracheophyta</taxon>
        <taxon>Spermatophyta</taxon>
        <taxon>Magnoliopsida</taxon>
        <taxon>eudicotyledons</taxon>
        <taxon>Gunneridae</taxon>
        <taxon>Pentapetalae</taxon>
        <taxon>asterids</taxon>
        <taxon>lamiids</taxon>
        <taxon>Gentianales</taxon>
        <taxon>Rubiaceae</taxon>
        <taxon>Cinchonoideae</taxon>
        <taxon>Cinchoneae</taxon>
        <taxon>Cinchona</taxon>
    </lineage>
</organism>
<dbReference type="Pfam" id="PF04434">
    <property type="entry name" value="SWIM"/>
    <property type="match status" value="1"/>
</dbReference>
<dbReference type="Proteomes" id="UP001630127">
    <property type="component" value="Unassembled WGS sequence"/>
</dbReference>